<dbReference type="Proteomes" id="UP000229401">
    <property type="component" value="Unassembled WGS sequence"/>
</dbReference>
<dbReference type="AlphaFoldDB" id="A0A2M7QJH4"/>
<organism evidence="2 3">
    <name type="scientific">Candidatus Roizmanbacteria bacterium CG_4_10_14_0_8_um_filter_33_9</name>
    <dbReference type="NCBI Taxonomy" id="1974826"/>
    <lineage>
        <taxon>Bacteria</taxon>
        <taxon>Candidatus Roizmaniibacteriota</taxon>
    </lineage>
</organism>
<evidence type="ECO:0008006" key="4">
    <source>
        <dbReference type="Google" id="ProtNLM"/>
    </source>
</evidence>
<feature type="transmembrane region" description="Helical" evidence="1">
    <location>
        <begin position="83"/>
        <end position="101"/>
    </location>
</feature>
<gene>
    <name evidence="2" type="ORF">COY87_00665</name>
</gene>
<reference evidence="3" key="1">
    <citation type="submission" date="2017-09" db="EMBL/GenBank/DDBJ databases">
        <title>Depth-based differentiation of microbial function through sediment-hosted aquifers and enrichment of novel symbionts in the deep terrestrial subsurface.</title>
        <authorList>
            <person name="Probst A.J."/>
            <person name="Ladd B."/>
            <person name="Jarett J.K."/>
            <person name="Geller-Mcgrath D.E."/>
            <person name="Sieber C.M.K."/>
            <person name="Emerson J.B."/>
            <person name="Anantharaman K."/>
            <person name="Thomas B.C."/>
            <person name="Malmstrom R."/>
            <person name="Stieglmeier M."/>
            <person name="Klingl A."/>
            <person name="Woyke T."/>
            <person name="Ryan C.M."/>
            <person name="Banfield J.F."/>
        </authorList>
    </citation>
    <scope>NUCLEOTIDE SEQUENCE [LARGE SCALE GENOMIC DNA]</scope>
</reference>
<evidence type="ECO:0000313" key="3">
    <source>
        <dbReference type="Proteomes" id="UP000229401"/>
    </source>
</evidence>
<feature type="transmembrane region" description="Helical" evidence="1">
    <location>
        <begin position="43"/>
        <end position="63"/>
    </location>
</feature>
<dbReference type="EMBL" id="PFLI01000022">
    <property type="protein sequence ID" value="PIY72494.1"/>
    <property type="molecule type" value="Genomic_DNA"/>
</dbReference>
<comment type="caution">
    <text evidence="2">The sequence shown here is derived from an EMBL/GenBank/DDBJ whole genome shotgun (WGS) entry which is preliminary data.</text>
</comment>
<evidence type="ECO:0000313" key="2">
    <source>
        <dbReference type="EMBL" id="PIY72494.1"/>
    </source>
</evidence>
<keyword evidence="1" id="KW-0812">Transmembrane</keyword>
<evidence type="ECO:0000256" key="1">
    <source>
        <dbReference type="SAM" id="Phobius"/>
    </source>
</evidence>
<feature type="transmembrane region" description="Helical" evidence="1">
    <location>
        <begin position="5"/>
        <end position="23"/>
    </location>
</feature>
<proteinExistence type="predicted"/>
<keyword evidence="1" id="KW-0472">Membrane</keyword>
<accession>A0A2M7QJH4</accession>
<keyword evidence="1" id="KW-1133">Transmembrane helix</keyword>
<sequence length="102" mass="12006">MNLLVIISNIIMLGVFFLQKSYVPPQIPLFYSKQVGEDQVGEWWMIFIIPICMNIFIFINYFVIKKFFPANEFISRTLQVANFLIVLSFTFIFVKITLLITL</sequence>
<protein>
    <recommendedName>
        <fullName evidence="4">DUF1648 domain-containing protein</fullName>
    </recommendedName>
</protein>
<name>A0A2M7QJH4_9BACT</name>